<feature type="domain" description="THUMP" evidence="4">
    <location>
        <begin position="499"/>
        <end position="610"/>
    </location>
</feature>
<dbReference type="SUPFAM" id="SSF52402">
    <property type="entry name" value="Adenine nucleotide alpha hydrolases-like"/>
    <property type="match status" value="1"/>
</dbReference>
<name>A0A3G5AA25_9VIRU</name>
<dbReference type="Gene3D" id="3.40.640.10">
    <property type="entry name" value="Type I PLP-dependent aspartate aminotransferase-like (Major domain)"/>
    <property type="match status" value="1"/>
</dbReference>
<dbReference type="Gene3D" id="3.40.50.620">
    <property type="entry name" value="HUPs"/>
    <property type="match status" value="1"/>
</dbReference>
<proteinExistence type="predicted"/>
<gene>
    <name evidence="5" type="ORF">Hyperionvirus17_20</name>
</gene>
<dbReference type="Gene3D" id="3.90.1150.10">
    <property type="entry name" value="Aspartate Aminotransferase, domain 1"/>
    <property type="match status" value="1"/>
</dbReference>
<dbReference type="PROSITE" id="PS51165">
    <property type="entry name" value="THUMP"/>
    <property type="match status" value="1"/>
</dbReference>
<dbReference type="GO" id="GO:0003723">
    <property type="term" value="F:RNA binding"/>
    <property type="evidence" value="ECO:0007669"/>
    <property type="project" value="InterPro"/>
</dbReference>
<sequence>MRDAINFDYLANVPTSANHVKYYEGVVKRVFNKNSGHRLGEGSEKVFREACKDVLGCFPGYAGVEFVPGGATMANRRVFMGAIPGRPKFHRGMLKTVRKDVVLVGSIEHVSIVNYVVPLLVDGGYTVVMVRCEKSGRISVDDLREKLVEYGARVVMVSVMNVNNETGIIQGVGEYVEVVKGFDSGVLFHSDITQGVVQFWNQNTPWLPDIVTFSGYKLGSAHMGVVVSLREGVLSADYNGTADVANISSLASVIVDHYRAARFGLASNDKVREKKERIIESLTNFLVDKEKIRYQVLSDRWNSLDNVVAVLFFGFQGNMIQQLLSDEGVCVGTGSACAGQMNGKGSHVIKAMGYAYDVGFNLVRISWDPADGGNWEQCEVLIRKLTTVLDKMSTFVKVPNLVFGGTQQKYLFEPIKSKEEVLAAAAKEVISVKCPFYRQIKLSVSETYLKGLNRDIFMKCLINDIKFRLGGEEHWLIGNRVTHIVMNYNGPGDVDMNVASVVEILKCIPGISLIEPLYSISANVESPYLMLVNGLGELYKRFAKKESSKICVRVNIRGGKKFVGYGRLELNIMLGQYLVDNFKAPVDLKNPDVKFNIGISDSEIDVALVGFGGIDGLPLKSTGSAAVIVSRENHERALEACRQISSRGVMITCYYDKDYVIDNFRESLGKINPYVVYKVFVAMDDISERIVIWEDKFLEKLSGFKGREKYVTMVTAHLGDGRVNCSDKFGIISMISGGIDSPVASYLMWQYCGRSGKRFKMIHFTANISKVDVVRNIRDKIDPKIELIVVDFAKLQDEITKICPENYRTMLYKVFMVLVANSVAKEHGLECVVMGNSWGQVASQTCENLYATQKFSELPLYCPLLGKSKKEIITKAKSIGTYNESICTGTNDCCVMYLPKHPVIKAKPEIIGKFVEKFTDFMKYVTIITI</sequence>
<protein>
    <recommendedName>
        <fullName evidence="1">NifS-like protein</fullName>
    </recommendedName>
</protein>
<keyword evidence="2" id="KW-0547">Nucleotide-binding</keyword>
<dbReference type="PANTHER" id="PTHR43209:SF1">
    <property type="entry name" value="TRNA SULFURTRANSFERASE"/>
    <property type="match status" value="1"/>
</dbReference>
<dbReference type="InterPro" id="IPR015422">
    <property type="entry name" value="PyrdxlP-dep_Trfase_small"/>
</dbReference>
<dbReference type="EMBL" id="MK072399">
    <property type="protein sequence ID" value="AYV84100.1"/>
    <property type="molecule type" value="Genomic_DNA"/>
</dbReference>
<organism evidence="5">
    <name type="scientific">Hyperionvirus sp</name>
    <dbReference type="NCBI Taxonomy" id="2487770"/>
    <lineage>
        <taxon>Viruses</taxon>
        <taxon>Varidnaviria</taxon>
        <taxon>Bamfordvirae</taxon>
        <taxon>Nucleocytoviricota</taxon>
        <taxon>Megaviricetes</taxon>
        <taxon>Imitervirales</taxon>
        <taxon>Mimiviridae</taxon>
        <taxon>Klosneuvirinae</taxon>
    </lineage>
</organism>
<accession>A0A3G5AA25</accession>
<dbReference type="SUPFAM" id="SSF53383">
    <property type="entry name" value="PLP-dependent transferases"/>
    <property type="match status" value="1"/>
</dbReference>
<dbReference type="InterPro" id="IPR015424">
    <property type="entry name" value="PyrdxlP-dep_Trfase"/>
</dbReference>
<reference evidence="5" key="1">
    <citation type="submission" date="2018-10" db="EMBL/GenBank/DDBJ databases">
        <title>Hidden diversity of soil giant viruses.</title>
        <authorList>
            <person name="Schulz F."/>
            <person name="Alteio L."/>
            <person name="Goudeau D."/>
            <person name="Ryan E.M."/>
            <person name="Malmstrom R.R."/>
            <person name="Blanchard J."/>
            <person name="Woyke T."/>
        </authorList>
    </citation>
    <scope>NUCLEOTIDE SEQUENCE</scope>
    <source>
        <strain evidence="5">HYV1</strain>
    </source>
</reference>
<dbReference type="InterPro" id="IPR014729">
    <property type="entry name" value="Rossmann-like_a/b/a_fold"/>
</dbReference>
<dbReference type="GO" id="GO:0005524">
    <property type="term" value="F:ATP binding"/>
    <property type="evidence" value="ECO:0007669"/>
    <property type="project" value="UniProtKB-KW"/>
</dbReference>
<dbReference type="InterPro" id="IPR050102">
    <property type="entry name" value="tRNA_sulfurtransferase_ThiI"/>
</dbReference>
<evidence type="ECO:0000256" key="2">
    <source>
        <dbReference type="ARBA" id="ARBA00022741"/>
    </source>
</evidence>
<dbReference type="GO" id="GO:0002937">
    <property type="term" value="P:tRNA 4-thiouridine biosynthesis"/>
    <property type="evidence" value="ECO:0007669"/>
    <property type="project" value="TreeGrafter"/>
</dbReference>
<dbReference type="SUPFAM" id="SSF143437">
    <property type="entry name" value="THUMP domain-like"/>
    <property type="match status" value="1"/>
</dbReference>
<dbReference type="Pfam" id="PF00266">
    <property type="entry name" value="Aminotran_5"/>
    <property type="match status" value="1"/>
</dbReference>
<evidence type="ECO:0000313" key="5">
    <source>
        <dbReference type="EMBL" id="AYV84100.1"/>
    </source>
</evidence>
<dbReference type="InterPro" id="IPR020536">
    <property type="entry name" value="ThiI_AANH"/>
</dbReference>
<evidence type="ECO:0000259" key="4">
    <source>
        <dbReference type="PROSITE" id="PS51165"/>
    </source>
</evidence>
<dbReference type="InterPro" id="IPR000192">
    <property type="entry name" value="Aminotrans_V_dom"/>
</dbReference>
<dbReference type="InterPro" id="IPR004114">
    <property type="entry name" value="THUMP_dom"/>
</dbReference>
<evidence type="ECO:0000256" key="1">
    <source>
        <dbReference type="ARBA" id="ARBA00021783"/>
    </source>
</evidence>
<dbReference type="GO" id="GO:0004810">
    <property type="term" value="F:CCA tRNA nucleotidyltransferase activity"/>
    <property type="evidence" value="ECO:0007669"/>
    <property type="project" value="InterPro"/>
</dbReference>
<dbReference type="Pfam" id="PF02568">
    <property type="entry name" value="ThiI"/>
    <property type="match status" value="1"/>
</dbReference>
<dbReference type="Gene3D" id="3.30.2130.30">
    <property type="match status" value="1"/>
</dbReference>
<dbReference type="SMART" id="SM00981">
    <property type="entry name" value="THUMP"/>
    <property type="match status" value="1"/>
</dbReference>
<dbReference type="Pfam" id="PF02926">
    <property type="entry name" value="THUMP"/>
    <property type="match status" value="1"/>
</dbReference>
<dbReference type="InterPro" id="IPR015421">
    <property type="entry name" value="PyrdxlP-dep_Trfase_major"/>
</dbReference>
<evidence type="ECO:0000256" key="3">
    <source>
        <dbReference type="ARBA" id="ARBA00022840"/>
    </source>
</evidence>
<keyword evidence="3" id="KW-0067">ATP-binding</keyword>
<dbReference type="GO" id="GO:0052837">
    <property type="term" value="P:thiazole biosynthetic process"/>
    <property type="evidence" value="ECO:0007669"/>
    <property type="project" value="TreeGrafter"/>
</dbReference>
<dbReference type="PANTHER" id="PTHR43209">
    <property type="entry name" value="TRNA SULFURTRANSFERASE"/>
    <property type="match status" value="1"/>
</dbReference>